<name>A0AAE3KH71_9PSEU</name>
<dbReference type="AlphaFoldDB" id="A0AAE3KH71"/>
<keyword evidence="1" id="KW-0812">Transmembrane</keyword>
<evidence type="ECO:0000256" key="1">
    <source>
        <dbReference type="SAM" id="Phobius"/>
    </source>
</evidence>
<feature type="transmembrane region" description="Helical" evidence="1">
    <location>
        <begin position="195"/>
        <end position="214"/>
    </location>
</feature>
<feature type="transmembrane region" description="Helical" evidence="1">
    <location>
        <begin position="138"/>
        <end position="157"/>
    </location>
</feature>
<keyword evidence="1" id="KW-0472">Membrane</keyword>
<accession>A0AAE3KH71</accession>
<keyword evidence="1" id="KW-1133">Transmembrane helix</keyword>
<keyword evidence="3" id="KW-1185">Reference proteome</keyword>
<feature type="transmembrane region" description="Helical" evidence="1">
    <location>
        <begin position="221"/>
        <end position="239"/>
    </location>
</feature>
<proteinExistence type="predicted"/>
<feature type="transmembrane region" description="Helical" evidence="1">
    <location>
        <begin position="42"/>
        <end position="61"/>
    </location>
</feature>
<organism evidence="2 3">
    <name type="scientific">Goodfellowiella coeruleoviolacea</name>
    <dbReference type="NCBI Taxonomy" id="334858"/>
    <lineage>
        <taxon>Bacteria</taxon>
        <taxon>Bacillati</taxon>
        <taxon>Actinomycetota</taxon>
        <taxon>Actinomycetes</taxon>
        <taxon>Pseudonocardiales</taxon>
        <taxon>Pseudonocardiaceae</taxon>
        <taxon>Goodfellowiella</taxon>
    </lineage>
</organism>
<protein>
    <submittedName>
        <fullName evidence="2">ABC-2 family transporter protein</fullName>
    </submittedName>
</protein>
<dbReference type="Proteomes" id="UP001206128">
    <property type="component" value="Unassembled WGS sequence"/>
</dbReference>
<gene>
    <name evidence="2" type="ORF">LX83_003405</name>
</gene>
<reference evidence="2" key="1">
    <citation type="submission" date="2022-06" db="EMBL/GenBank/DDBJ databases">
        <title>Genomic Encyclopedia of Archaeal and Bacterial Type Strains, Phase II (KMG-II): from individual species to whole genera.</title>
        <authorList>
            <person name="Goeker M."/>
        </authorList>
    </citation>
    <scope>NUCLEOTIDE SEQUENCE</scope>
    <source>
        <strain evidence="2">DSM 43935</strain>
    </source>
</reference>
<feature type="transmembrane region" description="Helical" evidence="1">
    <location>
        <begin position="325"/>
        <end position="345"/>
    </location>
</feature>
<sequence>MNVRVGARRGAPVGDKPGPAAELRSGAHFADLAWLAWRQHRVVITTTVLVVAAVVVAALALATQANDLAARCDQNGCPPDFVDQRKALVTHARRLLLYGLPVLSGIVAVFWGAPLVSREYEQRTHLLVWLQDVSPRRWLVSKVASLGALVVLLYAVYGVATSSLVRGLKAIRETAVGGGDAIELVLQPFSTTFEAAPSLQVAYALFGFALGVAAGAVARRTLVAVAITLVGFAAVRYVIAEYPRVHFLPPLRRTRLLDAPVDTPPGGFSANVIMGGGHLDAAGNEIPTPAACFDDTGAIASECLRQHGVVSAFYDYQPVAREGTFQLIELGIYLVLTAVLAVVAWRRLRSATAF</sequence>
<dbReference type="EMBL" id="JAMTCK010000007">
    <property type="protein sequence ID" value="MCP2166537.1"/>
    <property type="molecule type" value="Genomic_DNA"/>
</dbReference>
<comment type="caution">
    <text evidence="2">The sequence shown here is derived from an EMBL/GenBank/DDBJ whole genome shotgun (WGS) entry which is preliminary data.</text>
</comment>
<dbReference type="RefSeq" id="WP_253772504.1">
    <property type="nucleotide sequence ID" value="NZ_JAMTCK010000007.1"/>
</dbReference>
<feature type="transmembrane region" description="Helical" evidence="1">
    <location>
        <begin position="95"/>
        <end position="117"/>
    </location>
</feature>
<evidence type="ECO:0000313" key="3">
    <source>
        <dbReference type="Proteomes" id="UP001206128"/>
    </source>
</evidence>
<evidence type="ECO:0000313" key="2">
    <source>
        <dbReference type="EMBL" id="MCP2166537.1"/>
    </source>
</evidence>